<accession>A0A9X2IAI8</accession>
<organism evidence="2 3">
    <name type="scientific">Legionella maioricensis</name>
    <dbReference type="NCBI Taxonomy" id="2896528"/>
    <lineage>
        <taxon>Bacteria</taxon>
        <taxon>Pseudomonadati</taxon>
        <taxon>Pseudomonadota</taxon>
        <taxon>Gammaproteobacteria</taxon>
        <taxon>Legionellales</taxon>
        <taxon>Legionellaceae</taxon>
        <taxon>Legionella</taxon>
    </lineage>
</organism>
<dbReference type="AlphaFoldDB" id="A0A9X2IAI8"/>
<feature type="region of interest" description="Disordered" evidence="1">
    <location>
        <begin position="127"/>
        <end position="174"/>
    </location>
</feature>
<feature type="region of interest" description="Disordered" evidence="1">
    <location>
        <begin position="608"/>
        <end position="632"/>
    </location>
</feature>
<dbReference type="Proteomes" id="UP001139721">
    <property type="component" value="Unassembled WGS sequence"/>
</dbReference>
<name>A0A9X2IAI8_9GAMM</name>
<proteinExistence type="predicted"/>
<dbReference type="RefSeq" id="WP_250421858.1">
    <property type="nucleotide sequence ID" value="NZ_JAJKBJ010000005.1"/>
</dbReference>
<evidence type="ECO:0000313" key="3">
    <source>
        <dbReference type="Proteomes" id="UP001139721"/>
    </source>
</evidence>
<gene>
    <name evidence="2" type="ORF">LOX96_06115</name>
</gene>
<keyword evidence="3" id="KW-1185">Reference proteome</keyword>
<feature type="compositionally biased region" description="Low complexity" evidence="1">
    <location>
        <begin position="148"/>
        <end position="162"/>
    </location>
</feature>
<reference evidence="2" key="1">
    <citation type="submission" date="2021-11" db="EMBL/GenBank/DDBJ databases">
        <title>Legionella maioricencis sp. nov., a new species isolated from hot water samples in Mallorca.</title>
        <authorList>
            <person name="Crespi S."/>
            <person name="Drasar V."/>
            <person name="Salva-Serra F."/>
            <person name="Jaen-Luchoro D."/>
            <person name="Pineiro-Iglesias B."/>
            <person name="Aliaga F."/>
            <person name="Fernandez-Juarez V."/>
            <person name="Coll G."/>
            <person name="Moore E.R.B."/>
            <person name="Bennasar-Figueras A."/>
        </authorList>
    </citation>
    <scope>NUCLEOTIDE SEQUENCE</scope>
    <source>
        <strain evidence="2">HCPI-6</strain>
    </source>
</reference>
<evidence type="ECO:0000313" key="2">
    <source>
        <dbReference type="EMBL" id="MCL9683660.1"/>
    </source>
</evidence>
<feature type="region of interest" description="Disordered" evidence="1">
    <location>
        <begin position="96"/>
        <end position="115"/>
    </location>
</feature>
<sequence length="632" mass="72209">MKIYFPDITFNSAPLVWDYDEKTNRAICTFLTTEKVENSHAVLRELNGKQYLGITLTAESAIIEDFASFVQTYQSKRLLSKSKSFGRELLLDAHREATRNTPFHNSDSKEPNRGGAISVRSINETHPVVPISPSAGASVVPKEKPPRSTSSKTLNSSKSQVSEKPSHSPYSMFGQSKNSYESILLEDLIVKREDPGLWGDTVGYKSYFMEKTEQDRSERAEIYLRNESSFYKNNQYLLNDNICPIKSEIIILIEQVLKEELDPAYQQWKKEQGDKLTPQILQELFKYFRGAVLNAMTNESFNKELTEYEVLSDEERHRKFRANMPRYHAANHEVRKDRARLMMLDWLVLFDESQPLELGSIDFLSAKAIKMLASFKECLTKDPKCVQRLTELFGCLEALLIKSGEVERDNKMLTDELHVQLADKRMNIGDYSSLCNTVRIFLTNANQSLGKKHTVPDALYQKIAQQIVWKVIKSLIADAEFNKVPHTAKIRSSDNDLYLNQDWTGEIDSHLWHMSLDKIAKDLDLSKKTSTSMDDIKDMPWGKIATYLEVSKKSSVSQKDIEDMHWDKIVKQIMESKKGAASMELIADKISQIIRMKGKICSSQKFAGAEETNSASLEERAGTPEDRQTLNM</sequence>
<feature type="compositionally biased region" description="Basic and acidic residues" evidence="1">
    <location>
        <begin position="617"/>
        <end position="632"/>
    </location>
</feature>
<protein>
    <submittedName>
        <fullName evidence="2">Uncharacterized protein</fullName>
    </submittedName>
</protein>
<dbReference type="EMBL" id="JAJKBJ010000005">
    <property type="protein sequence ID" value="MCL9683660.1"/>
    <property type="molecule type" value="Genomic_DNA"/>
</dbReference>
<comment type="caution">
    <text evidence="2">The sequence shown here is derived from an EMBL/GenBank/DDBJ whole genome shotgun (WGS) entry which is preliminary data.</text>
</comment>
<evidence type="ECO:0000256" key="1">
    <source>
        <dbReference type="SAM" id="MobiDB-lite"/>
    </source>
</evidence>